<protein>
    <submittedName>
        <fullName evidence="2">Uncharacterized protein</fullName>
    </submittedName>
</protein>
<keyword evidence="1" id="KW-0812">Transmembrane</keyword>
<dbReference type="RefSeq" id="WP_088862772.1">
    <property type="nucleotide sequence ID" value="NZ_CP014854.1"/>
</dbReference>
<evidence type="ECO:0000313" key="2">
    <source>
        <dbReference type="EMBL" id="ASI98815.1"/>
    </source>
</evidence>
<dbReference type="EMBL" id="CP014854">
    <property type="protein sequence ID" value="ASI98815.1"/>
    <property type="molecule type" value="Genomic_DNA"/>
</dbReference>
<reference evidence="2 3" key="1">
    <citation type="submission" date="2016-03" db="EMBL/GenBank/DDBJ databases">
        <title>Complete genome sequence of Thermococcus celer.</title>
        <authorList>
            <person name="Oger P.M."/>
        </authorList>
    </citation>
    <scope>NUCLEOTIDE SEQUENCE [LARGE SCALE GENOMIC DNA]</scope>
    <source>
        <strain evidence="2 3">Vu 13</strain>
    </source>
</reference>
<evidence type="ECO:0000256" key="1">
    <source>
        <dbReference type="SAM" id="Phobius"/>
    </source>
</evidence>
<sequence length="299" mass="34320">MEKRRTYLISGLIFILLAFGIVLYPIATYFFGIYLGSNHDIHKPGAYFTYAGALLTEQYVYHFEVLENGSYNFTAILYKGLKLPGYGYSQDRSPPKDWRWPFFGSKPSTVTKVCEVHRVLPENDSLVQFLFPEKTVYVLNESREIVPLVGLDEDGGYVNWYFLPRYLGFPRLYAPKGLERFNRTLAIKLNSSVYFPVVRYLKGENGYYAIAVHPKLPEVLDRLGLRRFFNESCLTRDLDRYSSPGGFPQVMLVRTNVQPFSQDWGEAFKYSFTHYAAPVDYVLLLAGIILLILAGRANG</sequence>
<dbReference type="AlphaFoldDB" id="A0A218P1N0"/>
<dbReference type="KEGG" id="tce:A3L02_04195"/>
<accession>A0A218P1N0</accession>
<evidence type="ECO:0000313" key="3">
    <source>
        <dbReference type="Proteomes" id="UP000197156"/>
    </source>
</evidence>
<dbReference type="Proteomes" id="UP000197156">
    <property type="component" value="Chromosome"/>
</dbReference>
<dbReference type="OrthoDB" id="95394at2157"/>
<feature type="transmembrane region" description="Helical" evidence="1">
    <location>
        <begin position="12"/>
        <end position="35"/>
    </location>
</feature>
<gene>
    <name evidence="2" type="ORF">A3L02_04195</name>
</gene>
<proteinExistence type="predicted"/>
<organism evidence="2 3">
    <name type="scientific">Thermococcus celer Vu 13 = JCM 8558</name>
    <dbReference type="NCBI Taxonomy" id="1293037"/>
    <lineage>
        <taxon>Archaea</taxon>
        <taxon>Methanobacteriati</taxon>
        <taxon>Methanobacteriota</taxon>
        <taxon>Thermococci</taxon>
        <taxon>Thermococcales</taxon>
        <taxon>Thermococcaceae</taxon>
        <taxon>Thermococcus</taxon>
    </lineage>
</organism>
<keyword evidence="3" id="KW-1185">Reference proteome</keyword>
<keyword evidence="1" id="KW-1133">Transmembrane helix</keyword>
<keyword evidence="1" id="KW-0472">Membrane</keyword>
<feature type="transmembrane region" description="Helical" evidence="1">
    <location>
        <begin position="275"/>
        <end position="294"/>
    </location>
</feature>
<dbReference type="GeneID" id="33323930"/>
<name>A0A218P1N0_THECE</name>